<sequence length="565" mass="62707">MASGDSTGHSQAALHRLRVCVPRRDEIRDYITTFVRDVPILSARRVDWNFLGATVTFWDPTHAVFNIQGTELAPTIEEYRTLIGRTTVTHADRRLRGSPILLQIWLQGHANPFGLVRPVLFFSRSGSIISQLLSLIRVEERKISEWIKIFREIPPRGFKWRAAWMPPGPAALRCPEFNGVPLDFQATEEYVLCFYRWGPTTHEDSADSPRTEDSGPTRASLTPNMAIQAELANLRAERDHLRREVAEKDEQLVDQRQLQRELAQAGAELQRHEQELARANVALERPTVDPNLWVPPTHTPEDIEAPAIHAPAGLPANVPPPSVTLSATIPLPSSNPTTLVPPPMSIPVPAPIYATPPPMVFSAQSPHALAHTSEPLPFQVPQPHISFSYPTLPPLNIPIPEPGMPTQAVPIAPPTNFLPETGTEQEQRLKKMEENIKALQSGGSRLDAGDGDWSLFPGMRLPPKIKVPEFQSEAQQIQLFHSTLKGAYYLHLLAHTSSFSNLIDAGKKLDIGVKLGKIEGPAEKKEGESSVRTRMWTLVGARIARFWIARLGSVHLLVGTRDGHA</sequence>
<feature type="compositionally biased region" description="Basic and acidic residues" evidence="2">
    <location>
        <begin position="202"/>
        <end position="215"/>
    </location>
</feature>
<evidence type="ECO:0000256" key="2">
    <source>
        <dbReference type="SAM" id="MobiDB-lite"/>
    </source>
</evidence>
<reference evidence="3 4" key="1">
    <citation type="submission" date="2017-11" db="EMBL/GenBank/DDBJ databases">
        <title>De-novo sequencing of pomegranate (Punica granatum L.) genome.</title>
        <authorList>
            <person name="Akparov Z."/>
            <person name="Amiraslanov A."/>
            <person name="Hajiyeva S."/>
            <person name="Abbasov M."/>
            <person name="Kaur K."/>
            <person name="Hamwieh A."/>
            <person name="Solovyev V."/>
            <person name="Salamov A."/>
            <person name="Braich B."/>
            <person name="Kosarev P."/>
            <person name="Mahmoud A."/>
            <person name="Hajiyev E."/>
            <person name="Babayeva S."/>
            <person name="Izzatullayeva V."/>
            <person name="Mammadov A."/>
            <person name="Mammadov A."/>
            <person name="Sharifova S."/>
            <person name="Ojaghi J."/>
            <person name="Eynullazada K."/>
            <person name="Bayramov B."/>
            <person name="Abdulazimova A."/>
            <person name="Shahmuradov I."/>
        </authorList>
    </citation>
    <scope>NUCLEOTIDE SEQUENCE [LARGE SCALE GENOMIC DNA]</scope>
    <source>
        <strain evidence="4">cv. AG2017</strain>
        <tissue evidence="3">Leaf</tissue>
    </source>
</reference>
<proteinExistence type="predicted"/>
<feature type="coiled-coil region" evidence="1">
    <location>
        <begin position="224"/>
        <end position="282"/>
    </location>
</feature>
<name>A0A2I0KWT5_PUNGR</name>
<keyword evidence="1" id="KW-0175">Coiled coil</keyword>
<comment type="caution">
    <text evidence="3">The sequence shown here is derived from an EMBL/GenBank/DDBJ whole genome shotgun (WGS) entry which is preliminary data.</text>
</comment>
<protein>
    <recommendedName>
        <fullName evidence="5">Aminotransferase-like plant mobile domain-containing protein</fullName>
    </recommendedName>
</protein>
<evidence type="ECO:0000313" key="3">
    <source>
        <dbReference type="EMBL" id="PKI72927.1"/>
    </source>
</evidence>
<evidence type="ECO:0000313" key="4">
    <source>
        <dbReference type="Proteomes" id="UP000233551"/>
    </source>
</evidence>
<dbReference type="PANTHER" id="PTHR48200">
    <property type="entry name" value="PROTEIN, PUTATIVE-RELATED"/>
    <property type="match status" value="1"/>
</dbReference>
<evidence type="ECO:0000256" key="1">
    <source>
        <dbReference type="SAM" id="Coils"/>
    </source>
</evidence>
<dbReference type="EMBL" id="PGOL01000304">
    <property type="protein sequence ID" value="PKI72927.1"/>
    <property type="molecule type" value="Genomic_DNA"/>
</dbReference>
<accession>A0A2I0KWT5</accession>
<evidence type="ECO:0008006" key="5">
    <source>
        <dbReference type="Google" id="ProtNLM"/>
    </source>
</evidence>
<dbReference type="Proteomes" id="UP000233551">
    <property type="component" value="Unassembled WGS sequence"/>
</dbReference>
<dbReference type="AlphaFoldDB" id="A0A2I0KWT5"/>
<dbReference type="PANTHER" id="PTHR48200:SF1">
    <property type="entry name" value="AMINOTRANSFERASE-LIKE PLANT MOBILE DOMAIN-CONTAINING PROTEIN"/>
    <property type="match status" value="1"/>
</dbReference>
<keyword evidence="4" id="KW-1185">Reference proteome</keyword>
<gene>
    <name evidence="3" type="ORF">CRG98_006627</name>
</gene>
<feature type="region of interest" description="Disordered" evidence="2">
    <location>
        <begin position="202"/>
        <end position="221"/>
    </location>
</feature>
<organism evidence="3 4">
    <name type="scientific">Punica granatum</name>
    <name type="common">Pomegranate</name>
    <dbReference type="NCBI Taxonomy" id="22663"/>
    <lineage>
        <taxon>Eukaryota</taxon>
        <taxon>Viridiplantae</taxon>
        <taxon>Streptophyta</taxon>
        <taxon>Embryophyta</taxon>
        <taxon>Tracheophyta</taxon>
        <taxon>Spermatophyta</taxon>
        <taxon>Magnoliopsida</taxon>
        <taxon>eudicotyledons</taxon>
        <taxon>Gunneridae</taxon>
        <taxon>Pentapetalae</taxon>
        <taxon>rosids</taxon>
        <taxon>malvids</taxon>
        <taxon>Myrtales</taxon>
        <taxon>Lythraceae</taxon>
        <taxon>Punica</taxon>
    </lineage>
</organism>